<proteinExistence type="predicted"/>
<evidence type="ECO:0000313" key="2">
    <source>
        <dbReference type="RefSeq" id="XP_035549058.1"/>
    </source>
</evidence>
<reference evidence="2" key="1">
    <citation type="submission" date="2025-08" db="UniProtKB">
        <authorList>
            <consortium name="RefSeq"/>
        </authorList>
    </citation>
    <scope>IDENTIFICATION</scope>
    <source>
        <tissue evidence="2">Leaves</tissue>
    </source>
</reference>
<keyword evidence="1" id="KW-1185">Reference proteome</keyword>
<dbReference type="GO" id="GO:0005664">
    <property type="term" value="C:nuclear origin of replication recognition complex"/>
    <property type="evidence" value="ECO:0007669"/>
    <property type="project" value="InterPro"/>
</dbReference>
<gene>
    <name evidence="2" type="primary">LOC118349259</name>
</gene>
<dbReference type="PANTHER" id="PTHR13394">
    <property type="entry name" value="ORIGIN RECOGNITION COMPLEX SUBUNIT 6"/>
    <property type="match status" value="1"/>
</dbReference>
<organism evidence="1 2">
    <name type="scientific">Juglans regia</name>
    <name type="common">English walnut</name>
    <dbReference type="NCBI Taxonomy" id="51240"/>
    <lineage>
        <taxon>Eukaryota</taxon>
        <taxon>Viridiplantae</taxon>
        <taxon>Streptophyta</taxon>
        <taxon>Embryophyta</taxon>
        <taxon>Tracheophyta</taxon>
        <taxon>Spermatophyta</taxon>
        <taxon>Magnoliopsida</taxon>
        <taxon>eudicotyledons</taxon>
        <taxon>Gunneridae</taxon>
        <taxon>Pentapetalae</taxon>
        <taxon>rosids</taxon>
        <taxon>fabids</taxon>
        <taxon>Fagales</taxon>
        <taxon>Juglandaceae</taxon>
        <taxon>Juglans</taxon>
    </lineage>
</organism>
<evidence type="ECO:0000313" key="1">
    <source>
        <dbReference type="Proteomes" id="UP000235220"/>
    </source>
</evidence>
<dbReference type="Proteomes" id="UP000235220">
    <property type="component" value="Chromosome 8"/>
</dbReference>
<dbReference type="GO" id="GO:0006260">
    <property type="term" value="P:DNA replication"/>
    <property type="evidence" value="ECO:0007669"/>
    <property type="project" value="InterPro"/>
</dbReference>
<dbReference type="InterPro" id="IPR020529">
    <property type="entry name" value="ORC6_met/pln"/>
</dbReference>
<dbReference type="RefSeq" id="XP_035549058.1">
    <property type="nucleotide sequence ID" value="XM_035693165.1"/>
</dbReference>
<accession>A0A6P9EZ97</accession>
<dbReference type="GeneID" id="118349259"/>
<dbReference type="InParanoid" id="A0A6P9EZ97"/>
<dbReference type="OrthoDB" id="5552484at2759"/>
<sequence length="74" mass="8449">MCEAHSFCEKGLIYLKVDKLKLIELCGASEPEFSNVSTSKKNLCHYVSGVAKEKKDARDIKGNRGMSLKWRWQN</sequence>
<dbReference type="KEGG" id="jre:118349259"/>
<dbReference type="AlphaFoldDB" id="A0A6P9EZ97"/>
<name>A0A6P9EZ97_JUGRE</name>
<protein>
    <submittedName>
        <fullName evidence="2">Origin of replication complex subunit 6-like</fullName>
    </submittedName>
</protein>
<dbReference type="PANTHER" id="PTHR13394:SF0">
    <property type="entry name" value="ORIGIN RECOGNITION COMPLEX SUBUNIT 6"/>
    <property type="match status" value="1"/>
</dbReference>